<evidence type="ECO:0000313" key="1">
    <source>
        <dbReference type="EMBL" id="EHT97597.1"/>
    </source>
</evidence>
<dbReference type="InterPro" id="IPR003458">
    <property type="entry name" value="Phage_T4_Gp38_tail_assem"/>
</dbReference>
<proteinExistence type="predicted"/>
<dbReference type="EMBL" id="AHIE01000049">
    <property type="protein sequence ID" value="EHT97692.1"/>
    <property type="molecule type" value="Genomic_DNA"/>
</dbReference>
<reference evidence="1 4" key="1">
    <citation type="journal article" date="2012" name="Mol. Microbiol.">
        <title>The genetic and structural basis of two distinct terminal side branch residues in stewartan and amylovoran exopolysaccharides and their potential role in host adaptation.</title>
        <authorList>
            <person name="Wang X."/>
            <person name="Yang F."/>
            <person name="von Bodman S.B."/>
        </authorList>
    </citation>
    <scope>NUCLEOTIDE SEQUENCE [LARGE SCALE GENOMIC DNA]</scope>
    <source>
        <strain evidence="1 4">DC283</strain>
    </source>
</reference>
<name>H3RM00_PANSE</name>
<dbReference type="EMBL" id="AHIE01000007">
    <property type="protein sequence ID" value="EHU01407.1"/>
    <property type="molecule type" value="Genomic_DNA"/>
</dbReference>
<reference evidence="1" key="2">
    <citation type="submission" date="2012-01" db="EMBL/GenBank/DDBJ databases">
        <authorList>
            <person name="Biehl B.S."/>
            <person name="Ding Y."/>
            <person name="Dugan-Rocha S.P."/>
            <person name="Gibbs R.A."/>
            <person name="Glasner J.D."/>
            <person name="Kovar C."/>
            <person name="Muzny D.M."/>
            <person name="Neeno-Eckwall E.C."/>
            <person name="Perna N.T."/>
            <person name="Qin X."/>
            <person name="von Bodman S.B."/>
            <person name="Weinstock G.M."/>
        </authorList>
    </citation>
    <scope>NUCLEOTIDE SEQUENCE</scope>
    <source>
        <strain evidence="1">DC283</strain>
    </source>
</reference>
<dbReference type="Pfam" id="PF02413">
    <property type="entry name" value="Caudo_TAP"/>
    <property type="match status" value="1"/>
</dbReference>
<dbReference type="PATRIC" id="fig|660596.6.peg.1187"/>
<evidence type="ECO:0000313" key="3">
    <source>
        <dbReference type="EMBL" id="EHU01407.1"/>
    </source>
</evidence>
<evidence type="ECO:0000313" key="4">
    <source>
        <dbReference type="Proteomes" id="UP000005050"/>
    </source>
</evidence>
<dbReference type="EMBL" id="AHIE01000059">
    <property type="protein sequence ID" value="EHT97597.1"/>
    <property type="molecule type" value="Genomic_DNA"/>
</dbReference>
<protein>
    <recommendedName>
        <fullName evidence="5">Tail fiber assembly protein</fullName>
    </recommendedName>
</protein>
<comment type="caution">
    <text evidence="1">The sequence shown here is derived from an EMBL/GenBank/DDBJ whole genome shotgun (WGS) entry which is preliminary data.</text>
</comment>
<dbReference type="AlphaFoldDB" id="H3RM00"/>
<gene>
    <name evidence="3" type="ORF">CKS_3922</name>
    <name evidence="1" type="ORF">CKS_5668</name>
    <name evidence="2" type="ORF">CKS_5712</name>
</gene>
<evidence type="ECO:0000313" key="2">
    <source>
        <dbReference type="EMBL" id="EHT97692.1"/>
    </source>
</evidence>
<dbReference type="Proteomes" id="UP000005050">
    <property type="component" value="Unassembled WGS sequence"/>
</dbReference>
<evidence type="ECO:0008006" key="5">
    <source>
        <dbReference type="Google" id="ProtNLM"/>
    </source>
</evidence>
<accession>H3RM00</accession>
<organism evidence="1 4">
    <name type="scientific">Pantoea stewartii subsp. stewartii DC283</name>
    <dbReference type="NCBI Taxonomy" id="660596"/>
    <lineage>
        <taxon>Bacteria</taxon>
        <taxon>Pseudomonadati</taxon>
        <taxon>Pseudomonadota</taxon>
        <taxon>Gammaproteobacteria</taxon>
        <taxon>Enterobacterales</taxon>
        <taxon>Erwiniaceae</taxon>
        <taxon>Pantoea</taxon>
    </lineage>
</organism>
<sequence>MLGDISEKNKAKLSSWMAYKTAVKAVDVSTAPDVIWPAPPAE</sequence>